<dbReference type="RefSeq" id="WP_123400462.1">
    <property type="nucleotide sequence ID" value="NZ_RJVI01000001.1"/>
</dbReference>
<evidence type="ECO:0000313" key="6">
    <source>
        <dbReference type="Proteomes" id="UP000276634"/>
    </source>
</evidence>
<name>A0A3N1Y7W7_9GAMM</name>
<evidence type="ECO:0000313" key="5">
    <source>
        <dbReference type="EMBL" id="ROR34903.1"/>
    </source>
</evidence>
<evidence type="ECO:0000256" key="2">
    <source>
        <dbReference type="ARBA" id="ARBA00007703"/>
    </source>
</evidence>
<dbReference type="AlphaFoldDB" id="A0A3N1Y7W7"/>
<dbReference type="Gene3D" id="1.20.58.300">
    <property type="entry name" value="FlgN-like"/>
    <property type="match status" value="1"/>
</dbReference>
<evidence type="ECO:0000256" key="4">
    <source>
        <dbReference type="SAM" id="Coils"/>
    </source>
</evidence>
<keyword evidence="4" id="KW-0175">Coiled coil</keyword>
<keyword evidence="3" id="KW-1005">Bacterial flagellum biogenesis</keyword>
<dbReference type="SUPFAM" id="SSF140566">
    <property type="entry name" value="FlgN-like"/>
    <property type="match status" value="1"/>
</dbReference>
<feature type="coiled-coil region" evidence="4">
    <location>
        <begin position="24"/>
        <end position="73"/>
    </location>
</feature>
<protein>
    <submittedName>
        <fullName evidence="5">Flagellar biosynthesis/type III secretory pathway chaperone</fullName>
    </submittedName>
</protein>
<organism evidence="5 6">
    <name type="scientific">Inmirania thermothiophila</name>
    <dbReference type="NCBI Taxonomy" id="1750597"/>
    <lineage>
        <taxon>Bacteria</taxon>
        <taxon>Pseudomonadati</taxon>
        <taxon>Pseudomonadota</taxon>
        <taxon>Gammaproteobacteria</taxon>
        <taxon>Chromatiales</taxon>
        <taxon>Ectothiorhodospiraceae</taxon>
        <taxon>Inmirania</taxon>
    </lineage>
</organism>
<accession>A0A3N1Y7W7</accession>
<dbReference type="Pfam" id="PF05130">
    <property type="entry name" value="FlgN"/>
    <property type="match status" value="1"/>
</dbReference>
<evidence type="ECO:0000256" key="1">
    <source>
        <dbReference type="ARBA" id="ARBA00002397"/>
    </source>
</evidence>
<dbReference type="Proteomes" id="UP000276634">
    <property type="component" value="Unassembled WGS sequence"/>
</dbReference>
<gene>
    <name evidence="5" type="ORF">EDC57_0814</name>
</gene>
<dbReference type="GO" id="GO:0044780">
    <property type="term" value="P:bacterial-type flagellum assembly"/>
    <property type="evidence" value="ECO:0007669"/>
    <property type="project" value="InterPro"/>
</dbReference>
<keyword evidence="5" id="KW-0969">Cilium</keyword>
<evidence type="ECO:0000256" key="3">
    <source>
        <dbReference type="ARBA" id="ARBA00022795"/>
    </source>
</evidence>
<keyword evidence="6" id="KW-1185">Reference proteome</keyword>
<dbReference type="InterPro" id="IPR036679">
    <property type="entry name" value="FlgN-like_sf"/>
</dbReference>
<comment type="function">
    <text evidence="1">Required for the efficient initiation of filament assembly.</text>
</comment>
<reference evidence="5 6" key="1">
    <citation type="submission" date="2018-11" db="EMBL/GenBank/DDBJ databases">
        <title>Genomic Encyclopedia of Type Strains, Phase IV (KMG-IV): sequencing the most valuable type-strain genomes for metagenomic binning, comparative biology and taxonomic classification.</title>
        <authorList>
            <person name="Goeker M."/>
        </authorList>
    </citation>
    <scope>NUCLEOTIDE SEQUENCE [LARGE SCALE GENOMIC DNA]</scope>
    <source>
        <strain evidence="5 6">DSM 100275</strain>
    </source>
</reference>
<keyword evidence="5" id="KW-0966">Cell projection</keyword>
<proteinExistence type="inferred from homology"/>
<comment type="caution">
    <text evidence="5">The sequence shown here is derived from an EMBL/GenBank/DDBJ whole genome shotgun (WGS) entry which is preliminary data.</text>
</comment>
<comment type="similarity">
    <text evidence="2">Belongs to the FlgN family.</text>
</comment>
<sequence length="155" mass="16200">MSAAADPARAEALARILDETLAALDALAETLAAERRALARADAAAIAETARRKAELADRIDRAEARRREAAGSDAEAFEALLTRLDPAGGLGRRWAAVREAVLRCRRDNEINARIVQASSRRLEEALALLRGGDGTYGPDGAPAAAGTGSSIAKA</sequence>
<dbReference type="InterPro" id="IPR007809">
    <property type="entry name" value="FlgN-like"/>
</dbReference>
<keyword evidence="5" id="KW-0282">Flagellum</keyword>
<dbReference type="EMBL" id="RJVI01000001">
    <property type="protein sequence ID" value="ROR34903.1"/>
    <property type="molecule type" value="Genomic_DNA"/>
</dbReference>